<keyword evidence="3" id="KW-1185">Reference proteome</keyword>
<dbReference type="EMBL" id="OW240918">
    <property type="protein sequence ID" value="CAH2308197.1"/>
    <property type="molecule type" value="Genomic_DNA"/>
</dbReference>
<proteinExistence type="predicted"/>
<organism evidence="2 3">
    <name type="scientific">Pelobates cultripes</name>
    <name type="common">Western spadefoot toad</name>
    <dbReference type="NCBI Taxonomy" id="61616"/>
    <lineage>
        <taxon>Eukaryota</taxon>
        <taxon>Metazoa</taxon>
        <taxon>Chordata</taxon>
        <taxon>Craniata</taxon>
        <taxon>Vertebrata</taxon>
        <taxon>Euteleostomi</taxon>
        <taxon>Amphibia</taxon>
        <taxon>Batrachia</taxon>
        <taxon>Anura</taxon>
        <taxon>Pelobatoidea</taxon>
        <taxon>Pelobatidae</taxon>
        <taxon>Pelobates</taxon>
    </lineage>
</organism>
<dbReference type="AlphaFoldDB" id="A0AAD1SR93"/>
<name>A0AAD1SR93_PELCU</name>
<reference evidence="2" key="1">
    <citation type="submission" date="2022-03" db="EMBL/GenBank/DDBJ databases">
        <authorList>
            <person name="Alioto T."/>
            <person name="Alioto T."/>
            <person name="Gomez Garrido J."/>
        </authorList>
    </citation>
    <scope>NUCLEOTIDE SEQUENCE</scope>
</reference>
<gene>
    <name evidence="2" type="ORF">PECUL_23A051130</name>
</gene>
<evidence type="ECO:0000313" key="3">
    <source>
        <dbReference type="Proteomes" id="UP001295444"/>
    </source>
</evidence>
<accession>A0AAD1SR93</accession>
<feature type="region of interest" description="Disordered" evidence="1">
    <location>
        <begin position="332"/>
        <end position="351"/>
    </location>
</feature>
<protein>
    <submittedName>
        <fullName evidence="2">Uncharacterized protein</fullName>
    </submittedName>
</protein>
<evidence type="ECO:0000313" key="2">
    <source>
        <dbReference type="EMBL" id="CAH2308197.1"/>
    </source>
</evidence>
<evidence type="ECO:0000256" key="1">
    <source>
        <dbReference type="SAM" id="MobiDB-lite"/>
    </source>
</evidence>
<sequence>MEELAELKRVIRKFSFDPKKGYSRLLLQLFGYLGNGKSSFINTCKYVWDDGEFINHTTAKSEDGPTTMARLSYPLTKTITLVDNRGCTTMDSYEVGEIYAQLANLLPLDKLVEWSKGYELARRIKRAEYSVKTTDFIFPIFVHSVKKSIAPREFLQYRELLSKAREGNVAEKEKIFNNLGVERIFAFENYTPMDNIKTQGRHEDVLKFLHEVIMDVQFRLTQPQNPEREMIKHKRIVLNYIKYQEEETEKISKQKITGERPDVSKQIEKEKEIERIRRALGQQIEQSDPEFGQQRMRDREEKLQQLEADIKREHGRGVLEVEIRNLEDLLKRENNEKKLGKRPNGDSCVLQ</sequence>
<dbReference type="Proteomes" id="UP001295444">
    <property type="component" value="Chromosome 07"/>
</dbReference>